<dbReference type="Pfam" id="PF12840">
    <property type="entry name" value="HTH_20"/>
    <property type="match status" value="1"/>
</dbReference>
<keyword evidence="1" id="KW-0805">Transcription regulation</keyword>
<dbReference type="CDD" id="cd00090">
    <property type="entry name" value="HTH_ARSR"/>
    <property type="match status" value="1"/>
</dbReference>
<keyword evidence="2" id="KW-0238">DNA-binding</keyword>
<feature type="domain" description="HTH arsR-type" evidence="4">
    <location>
        <begin position="15"/>
        <end position="87"/>
    </location>
</feature>
<dbReference type="InterPro" id="IPR051011">
    <property type="entry name" value="Metal_resp_trans_reg"/>
</dbReference>
<dbReference type="InterPro" id="IPR011991">
    <property type="entry name" value="ArsR-like_HTH"/>
</dbReference>
<dbReference type="PANTHER" id="PTHR43132">
    <property type="entry name" value="ARSENICAL RESISTANCE OPERON REPRESSOR ARSR-RELATED"/>
    <property type="match status" value="1"/>
</dbReference>
<organism evidence="5 6">
    <name type="scientific">Streptomyces phaeoluteigriseus</name>
    <dbReference type="NCBI Taxonomy" id="114686"/>
    <lineage>
        <taxon>Bacteria</taxon>
        <taxon>Bacillati</taxon>
        <taxon>Actinomycetota</taxon>
        <taxon>Actinomycetes</taxon>
        <taxon>Kitasatosporales</taxon>
        <taxon>Streptomycetaceae</taxon>
        <taxon>Streptomyces</taxon>
        <taxon>Streptomyces aurantiacus group</taxon>
    </lineage>
</organism>
<evidence type="ECO:0000256" key="1">
    <source>
        <dbReference type="ARBA" id="ARBA00023015"/>
    </source>
</evidence>
<proteinExistence type="predicted"/>
<evidence type="ECO:0000313" key="6">
    <source>
        <dbReference type="Proteomes" id="UP001056374"/>
    </source>
</evidence>
<dbReference type="EMBL" id="CP099468">
    <property type="protein sequence ID" value="USQ85972.1"/>
    <property type="molecule type" value="Genomic_DNA"/>
</dbReference>
<dbReference type="Proteomes" id="UP001056374">
    <property type="component" value="Chromosome"/>
</dbReference>
<evidence type="ECO:0000256" key="3">
    <source>
        <dbReference type="ARBA" id="ARBA00023163"/>
    </source>
</evidence>
<reference evidence="5" key="1">
    <citation type="submission" date="2022-06" db="EMBL/GenBank/DDBJ databases">
        <title>Complete genome sequence of soil microorganisms Streptomyces sp. Qhu-M197 isolated from Alpine meadows habitats on the Tibetan Plateau.</title>
        <authorList>
            <person name="Zhang B."/>
            <person name="Xiang X."/>
            <person name="Fan J."/>
        </authorList>
    </citation>
    <scope>NUCLEOTIDE SEQUENCE</scope>
    <source>
        <strain evidence="5">Qhu-M197</strain>
    </source>
</reference>
<dbReference type="PANTHER" id="PTHR43132:SF8">
    <property type="entry name" value="HTH-TYPE TRANSCRIPTIONAL REGULATOR KMTR"/>
    <property type="match status" value="1"/>
</dbReference>
<sequence>MILGSDHSTQAAPPTALANLLGRTRACILGHLTQPTSTTELAQQLEVPPGTVSQHLGVLHRAGLVTSARHGHLVLYLRSPLGDQLLT</sequence>
<evidence type="ECO:0000259" key="4">
    <source>
        <dbReference type="SMART" id="SM00418"/>
    </source>
</evidence>
<gene>
    <name evidence="5" type="ORF">NFX46_20955</name>
</gene>
<dbReference type="Gene3D" id="1.10.10.10">
    <property type="entry name" value="Winged helix-like DNA-binding domain superfamily/Winged helix DNA-binding domain"/>
    <property type="match status" value="1"/>
</dbReference>
<accession>A0ABY4ZAB1</accession>
<keyword evidence="6" id="KW-1185">Reference proteome</keyword>
<dbReference type="InterPro" id="IPR036390">
    <property type="entry name" value="WH_DNA-bd_sf"/>
</dbReference>
<keyword evidence="3" id="KW-0804">Transcription</keyword>
<evidence type="ECO:0000256" key="2">
    <source>
        <dbReference type="ARBA" id="ARBA00023125"/>
    </source>
</evidence>
<evidence type="ECO:0000313" key="5">
    <source>
        <dbReference type="EMBL" id="USQ85972.1"/>
    </source>
</evidence>
<dbReference type="SMART" id="SM00418">
    <property type="entry name" value="HTH_ARSR"/>
    <property type="match status" value="1"/>
</dbReference>
<dbReference type="SUPFAM" id="SSF46785">
    <property type="entry name" value="Winged helix' DNA-binding domain"/>
    <property type="match status" value="1"/>
</dbReference>
<dbReference type="InterPro" id="IPR036388">
    <property type="entry name" value="WH-like_DNA-bd_sf"/>
</dbReference>
<protein>
    <submittedName>
        <fullName evidence="5">Helix-turn-helix domain-containing protein</fullName>
    </submittedName>
</protein>
<dbReference type="RefSeq" id="WP_252551249.1">
    <property type="nucleotide sequence ID" value="NZ_CP099468.1"/>
</dbReference>
<name>A0ABY4ZAB1_9ACTN</name>
<dbReference type="InterPro" id="IPR001845">
    <property type="entry name" value="HTH_ArsR_DNA-bd_dom"/>
</dbReference>